<name>A0A135WIT5_9FLAO</name>
<accession>A0A135WIT5</accession>
<comment type="caution">
    <text evidence="3">The sequence shown here is derived from an EMBL/GenBank/DDBJ whole genome shotgun (WGS) entry which is preliminary data.</text>
</comment>
<dbReference type="Gene3D" id="3.90.550.10">
    <property type="entry name" value="Spore Coat Polysaccharide Biosynthesis Protein SpsA, Chain A"/>
    <property type="match status" value="1"/>
</dbReference>
<evidence type="ECO:0000259" key="2">
    <source>
        <dbReference type="Pfam" id="PF00535"/>
    </source>
</evidence>
<dbReference type="AlphaFoldDB" id="A0A135WIT5"/>
<dbReference type="SUPFAM" id="SSF53448">
    <property type="entry name" value="Nucleotide-diphospho-sugar transferases"/>
    <property type="match status" value="1"/>
</dbReference>
<dbReference type="EMBL" id="LPUR01000001">
    <property type="protein sequence ID" value="KXH84672.1"/>
    <property type="molecule type" value="Genomic_DNA"/>
</dbReference>
<dbReference type="PANTHER" id="PTHR22916:SF3">
    <property type="entry name" value="UDP-GLCNAC:BETAGAL BETA-1,3-N-ACETYLGLUCOSAMINYLTRANSFERASE-LIKE PROTEIN 1"/>
    <property type="match status" value="1"/>
</dbReference>
<dbReference type="CDD" id="cd00761">
    <property type="entry name" value="Glyco_tranf_GTA_type"/>
    <property type="match status" value="1"/>
</dbReference>
<dbReference type="Pfam" id="PF00535">
    <property type="entry name" value="Glycos_transf_2"/>
    <property type="match status" value="1"/>
</dbReference>
<organism evidence="3 4">
    <name type="scientific">Chryseobacterium kwangjuense</name>
    <dbReference type="NCBI Taxonomy" id="267125"/>
    <lineage>
        <taxon>Bacteria</taxon>
        <taxon>Pseudomonadati</taxon>
        <taxon>Bacteroidota</taxon>
        <taxon>Flavobacteriia</taxon>
        <taxon>Flavobacteriales</taxon>
        <taxon>Weeksellaceae</taxon>
        <taxon>Chryseobacterium group</taxon>
        <taxon>Chryseobacterium</taxon>
    </lineage>
</organism>
<keyword evidence="1" id="KW-0472">Membrane</keyword>
<dbReference type="InterPro" id="IPR029044">
    <property type="entry name" value="Nucleotide-diphossugar_trans"/>
</dbReference>
<reference evidence="4" key="1">
    <citation type="submission" date="2015-12" db="EMBL/GenBank/DDBJ databases">
        <title>Genome sequence of a biocontrol rhizobacterium Chryseobacterium kwangjuense strain KJ1R5 isolated from pepper (Capsicum annuum L.).</title>
        <authorList>
            <person name="Jeong J.-J."/>
            <person name="Park H."/>
            <person name="Mannaa M."/>
            <person name="Sang M.K."/>
            <person name="Choi I.-G."/>
            <person name="Kim K.D."/>
        </authorList>
    </citation>
    <scope>NUCLEOTIDE SEQUENCE [LARGE SCALE GENOMIC DNA]</scope>
    <source>
        <strain evidence="4">KJ1R5</strain>
    </source>
</reference>
<evidence type="ECO:0000313" key="3">
    <source>
        <dbReference type="EMBL" id="KXH84672.1"/>
    </source>
</evidence>
<dbReference type="RefSeq" id="WP_062647693.1">
    <property type="nucleotide sequence ID" value="NZ_LPUR01000001.1"/>
</dbReference>
<feature type="transmembrane region" description="Helical" evidence="1">
    <location>
        <begin position="270"/>
        <end position="288"/>
    </location>
</feature>
<keyword evidence="1" id="KW-1133">Transmembrane helix</keyword>
<dbReference type="Proteomes" id="UP000070513">
    <property type="component" value="Unassembled WGS sequence"/>
</dbReference>
<dbReference type="OrthoDB" id="9810303at2"/>
<keyword evidence="1" id="KW-0812">Transmembrane</keyword>
<sequence>MKSMTVFTPTFNREKTLGRLYDSLCRQTSSDFKWIIVDDGSGDGTSVQVEKWMAEKKIEIQYYYQKNKGKLAAQILALNYIDTELFTCIDSDDYMPDDAVEKILKFWKANKKSSSAGIIGLDAYEDGAVAGGKLPAVKESTYSDLVDHYKIKGDKKYIFDTEVYKKYLPYPYFEDEIFHEVSWIFTLIDQDYKFLLSDEIYCIIEYQQDGLSNGLYKRYKTSPKSFLEYRRIKMKYGINNKIVLKNSIHYISSSLFAKKWNFFKDSPNKLYTFIAIPFGILLNVYINYKVKQNTNRIKQGKLS</sequence>
<feature type="domain" description="Glycosyltransferase 2-like" evidence="2">
    <location>
        <begin position="5"/>
        <end position="120"/>
    </location>
</feature>
<dbReference type="PANTHER" id="PTHR22916">
    <property type="entry name" value="GLYCOSYLTRANSFERASE"/>
    <property type="match status" value="1"/>
</dbReference>
<evidence type="ECO:0000256" key="1">
    <source>
        <dbReference type="SAM" id="Phobius"/>
    </source>
</evidence>
<proteinExistence type="predicted"/>
<reference evidence="3 4" key="2">
    <citation type="journal article" date="2016" name="Genome Announc.">
        <title>Draft Genome Sequence of a Biocontrol Rhizobacterium, Chryseobacterium kwangjuense Strain KJ1R5, Isolated from Pepper (Capsicum annuum).</title>
        <authorList>
            <person name="Jeong J.J."/>
            <person name="Park H."/>
            <person name="Park B.H."/>
            <person name="Mannaa M."/>
            <person name="Sang M.K."/>
            <person name="Choi I.G."/>
            <person name="Kim K.D."/>
        </authorList>
    </citation>
    <scope>NUCLEOTIDE SEQUENCE [LARGE SCALE GENOMIC DNA]</scope>
    <source>
        <strain evidence="3 4">KJ1R5</strain>
    </source>
</reference>
<evidence type="ECO:0000313" key="4">
    <source>
        <dbReference type="Proteomes" id="UP000070513"/>
    </source>
</evidence>
<dbReference type="InterPro" id="IPR001173">
    <property type="entry name" value="Glyco_trans_2-like"/>
</dbReference>
<protein>
    <recommendedName>
        <fullName evidence="2">Glycosyltransferase 2-like domain-containing protein</fullName>
    </recommendedName>
</protein>
<gene>
    <name evidence="3" type="ORF">AU378_02610</name>
</gene>
<dbReference type="GO" id="GO:0016758">
    <property type="term" value="F:hexosyltransferase activity"/>
    <property type="evidence" value="ECO:0007669"/>
    <property type="project" value="UniProtKB-ARBA"/>
</dbReference>